<dbReference type="GO" id="GO:0005634">
    <property type="term" value="C:nucleus"/>
    <property type="evidence" value="ECO:0007669"/>
    <property type="project" value="UniProtKB-SubCell"/>
</dbReference>
<evidence type="ECO:0000256" key="1">
    <source>
        <dbReference type="ARBA" id="ARBA00004123"/>
    </source>
</evidence>
<dbReference type="Proteomes" id="UP001172101">
    <property type="component" value="Unassembled WGS sequence"/>
</dbReference>
<keyword evidence="9" id="KW-1185">Reference proteome</keyword>
<dbReference type="Gene3D" id="1.20.5.170">
    <property type="match status" value="1"/>
</dbReference>
<organism evidence="8 9">
    <name type="scientific">Lasiosphaeria miniovina</name>
    <dbReference type="NCBI Taxonomy" id="1954250"/>
    <lineage>
        <taxon>Eukaryota</taxon>
        <taxon>Fungi</taxon>
        <taxon>Dikarya</taxon>
        <taxon>Ascomycota</taxon>
        <taxon>Pezizomycotina</taxon>
        <taxon>Sordariomycetes</taxon>
        <taxon>Sordariomycetidae</taxon>
        <taxon>Sordariales</taxon>
        <taxon>Lasiosphaeriaceae</taxon>
        <taxon>Lasiosphaeria</taxon>
    </lineage>
</organism>
<comment type="caution">
    <text evidence="8">The sequence shown here is derived from an EMBL/GenBank/DDBJ whole genome shotgun (WGS) entry which is preliminary data.</text>
</comment>
<feature type="domain" description="BZIP" evidence="7">
    <location>
        <begin position="336"/>
        <end position="393"/>
    </location>
</feature>
<evidence type="ECO:0000256" key="4">
    <source>
        <dbReference type="ARBA" id="ARBA00023163"/>
    </source>
</evidence>
<keyword evidence="3" id="KW-0238">DNA-binding</keyword>
<dbReference type="PROSITE" id="PS00036">
    <property type="entry name" value="BZIP_BASIC"/>
    <property type="match status" value="1"/>
</dbReference>
<evidence type="ECO:0000256" key="3">
    <source>
        <dbReference type="ARBA" id="ARBA00023125"/>
    </source>
</evidence>
<evidence type="ECO:0000256" key="5">
    <source>
        <dbReference type="ARBA" id="ARBA00023242"/>
    </source>
</evidence>
<gene>
    <name evidence="8" type="ORF">B0T26DRAFT_218222</name>
</gene>
<dbReference type="GO" id="GO:0000977">
    <property type="term" value="F:RNA polymerase II transcription regulatory region sequence-specific DNA binding"/>
    <property type="evidence" value="ECO:0007669"/>
    <property type="project" value="TreeGrafter"/>
</dbReference>
<dbReference type="InterPro" id="IPR004827">
    <property type="entry name" value="bZIP"/>
</dbReference>
<protein>
    <recommendedName>
        <fullName evidence="7">BZIP domain-containing protein</fullName>
    </recommendedName>
</protein>
<feature type="compositionally biased region" description="Pro residues" evidence="6">
    <location>
        <begin position="550"/>
        <end position="565"/>
    </location>
</feature>
<feature type="compositionally biased region" description="Low complexity" evidence="6">
    <location>
        <begin position="227"/>
        <end position="238"/>
    </location>
</feature>
<feature type="compositionally biased region" description="Low complexity" evidence="6">
    <location>
        <begin position="566"/>
        <end position="576"/>
    </location>
</feature>
<feature type="compositionally biased region" description="Low complexity" evidence="6">
    <location>
        <begin position="441"/>
        <end position="460"/>
    </location>
</feature>
<feature type="compositionally biased region" description="Pro residues" evidence="6">
    <location>
        <begin position="505"/>
        <end position="517"/>
    </location>
</feature>
<evidence type="ECO:0000313" key="9">
    <source>
        <dbReference type="Proteomes" id="UP001172101"/>
    </source>
</evidence>
<evidence type="ECO:0000256" key="2">
    <source>
        <dbReference type="ARBA" id="ARBA00023015"/>
    </source>
</evidence>
<feature type="compositionally biased region" description="Low complexity" evidence="6">
    <location>
        <begin position="109"/>
        <end position="127"/>
    </location>
</feature>
<feature type="region of interest" description="Disordered" evidence="6">
    <location>
        <begin position="330"/>
        <end position="597"/>
    </location>
</feature>
<accession>A0AA40AUT6</accession>
<feature type="compositionally biased region" description="Gly residues" evidence="6">
    <location>
        <begin position="276"/>
        <end position="292"/>
    </location>
</feature>
<dbReference type="AlphaFoldDB" id="A0AA40AUT6"/>
<keyword evidence="4" id="KW-0804">Transcription</keyword>
<name>A0AA40AUT6_9PEZI</name>
<dbReference type="GO" id="GO:0001228">
    <property type="term" value="F:DNA-binding transcription activator activity, RNA polymerase II-specific"/>
    <property type="evidence" value="ECO:0007669"/>
    <property type="project" value="TreeGrafter"/>
</dbReference>
<dbReference type="SUPFAM" id="SSF57959">
    <property type="entry name" value="Leucine zipper domain"/>
    <property type="match status" value="1"/>
</dbReference>
<keyword evidence="2" id="KW-0805">Transcription regulation</keyword>
<dbReference type="PANTHER" id="PTHR13044">
    <property type="entry name" value="ACTIVATING TRANSCRIPTION FACTOR ATF 4/5"/>
    <property type="match status" value="1"/>
</dbReference>
<evidence type="ECO:0000256" key="6">
    <source>
        <dbReference type="SAM" id="MobiDB-lite"/>
    </source>
</evidence>
<feature type="compositionally biased region" description="Basic and acidic residues" evidence="6">
    <location>
        <begin position="373"/>
        <end position="410"/>
    </location>
</feature>
<feature type="compositionally biased region" description="Basic and acidic residues" evidence="6">
    <location>
        <begin position="55"/>
        <end position="64"/>
    </location>
</feature>
<feature type="region of interest" description="Disordered" evidence="6">
    <location>
        <begin position="1"/>
        <end position="317"/>
    </location>
</feature>
<dbReference type="GeneID" id="85317096"/>
<sequence length="597" mass="63561">MSQRGPAPRPVSRHSSQSSAEEAAPSSPSQPSLTRQDDSKAWPQHDLGGALVAEGGRRAQRFEPRAPGVHDSLTSPRSRATLAEGANRQQTMGAGRYGWDGSPPHHQGPQAQVPAATQTASPAVPSAERGSPSASHPYPLSAPRRILTPKSPRAASMSRAVMRSVEAQQHLASLPPHGQRSAAPTHEPSPLGGPPGMPGLPQFHGQAQRPVTPGPQPTRAAPGPTRSLSHSSMSHGLHPASPQEPMPGGNLGRDFGGRTAYASNHPYAPQHPAGRGPPGSGPMGDGRWGPGILGSLPPGVTRTRNIQLTEGHQPLLTITPAHGEEIVVPVDVHQASKQADEKRQRNAGASARFRQRKKEKEKEQQQGLQKLESQNRDLERKVDELESRVGELEAARDFYRTDRNRLRDIVARTPAISEWAERGPPSPTFSRRAASFAMDDSSVPGPSSHSQPQQQQHPNPYGHALDHPHPPPSSYGDPSMLERPARRRRTDPNPQLTSPSYNPNAPSPLPPPMPGHPPSFGVPASPITSSAPGSARLPPLRFDQPSPSSETPPPLPSGPPPPSLPPQTSSPYQSYSKVAYETGWATGPRGPAEGGPR</sequence>
<proteinExistence type="predicted"/>
<keyword evidence="5" id="KW-0539">Nucleus</keyword>
<comment type="subcellular location">
    <subcellularLocation>
        <location evidence="1">Nucleus</location>
    </subcellularLocation>
</comment>
<evidence type="ECO:0000313" key="8">
    <source>
        <dbReference type="EMBL" id="KAK0722410.1"/>
    </source>
</evidence>
<evidence type="ECO:0000259" key="7">
    <source>
        <dbReference type="PROSITE" id="PS50217"/>
    </source>
</evidence>
<dbReference type="PROSITE" id="PS50217">
    <property type="entry name" value="BZIP"/>
    <property type="match status" value="1"/>
</dbReference>
<dbReference type="PANTHER" id="PTHR13044:SF14">
    <property type="entry name" value="CRYPTOCEPHAL, ISOFORM A"/>
    <property type="match status" value="1"/>
</dbReference>
<feature type="compositionally biased region" description="Low complexity" evidence="6">
    <location>
        <begin position="15"/>
        <end position="32"/>
    </location>
</feature>
<dbReference type="EMBL" id="JAUIRO010000003">
    <property type="protein sequence ID" value="KAK0722410.1"/>
    <property type="molecule type" value="Genomic_DNA"/>
</dbReference>
<dbReference type="RefSeq" id="XP_060298334.1">
    <property type="nucleotide sequence ID" value="XM_060433826.1"/>
</dbReference>
<reference evidence="8" key="1">
    <citation type="submission" date="2023-06" db="EMBL/GenBank/DDBJ databases">
        <title>Genome-scale phylogeny and comparative genomics of the fungal order Sordariales.</title>
        <authorList>
            <consortium name="Lawrence Berkeley National Laboratory"/>
            <person name="Hensen N."/>
            <person name="Bonometti L."/>
            <person name="Westerberg I."/>
            <person name="Brannstrom I.O."/>
            <person name="Guillou S."/>
            <person name="Cros-Aarteil S."/>
            <person name="Calhoun S."/>
            <person name="Haridas S."/>
            <person name="Kuo A."/>
            <person name="Mondo S."/>
            <person name="Pangilinan J."/>
            <person name="Riley R."/>
            <person name="LaButti K."/>
            <person name="Andreopoulos B."/>
            <person name="Lipzen A."/>
            <person name="Chen C."/>
            <person name="Yanf M."/>
            <person name="Daum C."/>
            <person name="Ng V."/>
            <person name="Clum A."/>
            <person name="Steindorff A."/>
            <person name="Ohm R."/>
            <person name="Martin F."/>
            <person name="Silar P."/>
            <person name="Natvig D."/>
            <person name="Lalanne C."/>
            <person name="Gautier V."/>
            <person name="Ament-velasquez S.L."/>
            <person name="Kruys A."/>
            <person name="Hutchinson M.I."/>
            <person name="Powell A.J."/>
            <person name="Barry K."/>
            <person name="Miller A.N."/>
            <person name="Grigoriev I.V."/>
            <person name="Debuchy R."/>
            <person name="Gladieux P."/>
            <person name="Thoren M.H."/>
            <person name="Johannesson H."/>
        </authorList>
    </citation>
    <scope>NUCLEOTIDE SEQUENCE</scope>
    <source>
        <strain evidence="8">SMH2392-1A</strain>
    </source>
</reference>
<dbReference type="InterPro" id="IPR046347">
    <property type="entry name" value="bZIP_sf"/>
</dbReference>
<dbReference type="Pfam" id="PF07716">
    <property type="entry name" value="bZIP_2"/>
    <property type="match status" value="1"/>
</dbReference>